<organism evidence="6 7">
    <name type="scientific">Metabacillus idriensis</name>
    <dbReference type="NCBI Taxonomy" id="324768"/>
    <lineage>
        <taxon>Bacteria</taxon>
        <taxon>Bacillati</taxon>
        <taxon>Bacillota</taxon>
        <taxon>Bacilli</taxon>
        <taxon>Bacillales</taxon>
        <taxon>Bacillaceae</taxon>
        <taxon>Metabacillus</taxon>
    </lineage>
</organism>
<keyword evidence="2" id="KW-0175">Coiled coil</keyword>
<dbReference type="PANTHER" id="PTHR21666:SF270">
    <property type="entry name" value="MUREIN HYDROLASE ACTIVATOR ENVC"/>
    <property type="match status" value="1"/>
</dbReference>
<dbReference type="InterPro" id="IPR011055">
    <property type="entry name" value="Dup_hybrid_motif"/>
</dbReference>
<dbReference type="Pfam" id="PF01551">
    <property type="entry name" value="Peptidase_M23"/>
    <property type="match status" value="1"/>
</dbReference>
<dbReference type="CDD" id="cd12797">
    <property type="entry name" value="M23_peptidase"/>
    <property type="match status" value="1"/>
</dbReference>
<dbReference type="Pfam" id="PF24568">
    <property type="entry name" value="CC_PcsB"/>
    <property type="match status" value="1"/>
</dbReference>
<dbReference type="InterPro" id="IPR057309">
    <property type="entry name" value="PcsB_CC"/>
</dbReference>
<feature type="region of interest" description="Disordered" evidence="3">
    <location>
        <begin position="295"/>
        <end position="325"/>
    </location>
</feature>
<feature type="region of interest" description="Disordered" evidence="3">
    <location>
        <begin position="253"/>
        <end position="273"/>
    </location>
</feature>
<feature type="domain" description="M23ase beta-sheet core" evidence="4">
    <location>
        <begin position="346"/>
        <end position="446"/>
    </location>
</feature>
<keyword evidence="1" id="KW-0732">Signal</keyword>
<dbReference type="GO" id="GO:0004222">
    <property type="term" value="F:metalloendopeptidase activity"/>
    <property type="evidence" value="ECO:0007669"/>
    <property type="project" value="TreeGrafter"/>
</dbReference>
<dbReference type="InterPro" id="IPR016047">
    <property type="entry name" value="M23ase_b-sheet_dom"/>
</dbReference>
<dbReference type="Gene3D" id="6.10.250.3150">
    <property type="match status" value="1"/>
</dbReference>
<comment type="caution">
    <text evidence="6">The sequence shown here is derived from an EMBL/GenBank/DDBJ whole genome shotgun (WGS) entry which is preliminary data.</text>
</comment>
<dbReference type="Proteomes" id="UP000441585">
    <property type="component" value="Unassembled WGS sequence"/>
</dbReference>
<protein>
    <submittedName>
        <fullName evidence="6">Peptidoglycan DD-metalloendopeptidase family protein</fullName>
    </submittedName>
</protein>
<feature type="coiled-coil region" evidence="2">
    <location>
        <begin position="31"/>
        <end position="132"/>
    </location>
</feature>
<dbReference type="AlphaFoldDB" id="A0A6I2MAN3"/>
<dbReference type="SUPFAM" id="SSF51261">
    <property type="entry name" value="Duplicated hybrid motif"/>
    <property type="match status" value="1"/>
</dbReference>
<keyword evidence="7" id="KW-1185">Reference proteome</keyword>
<evidence type="ECO:0000313" key="7">
    <source>
        <dbReference type="Proteomes" id="UP000441585"/>
    </source>
</evidence>
<gene>
    <name evidence="6" type="ORF">GJU41_10235</name>
</gene>
<reference evidence="6 7" key="1">
    <citation type="submission" date="2019-11" db="EMBL/GenBank/DDBJ databases">
        <title>Bacillus idriensis genome.</title>
        <authorList>
            <person name="Konopka E.N."/>
            <person name="Newman J.D."/>
        </authorList>
    </citation>
    <scope>NUCLEOTIDE SEQUENCE [LARGE SCALE GENOMIC DNA]</scope>
    <source>
        <strain evidence="6 7">DSM 19097</strain>
    </source>
</reference>
<feature type="compositionally biased region" description="Low complexity" evidence="3">
    <location>
        <begin position="295"/>
        <end position="308"/>
    </location>
</feature>
<feature type="compositionally biased region" description="Pro residues" evidence="3">
    <location>
        <begin position="309"/>
        <end position="319"/>
    </location>
</feature>
<accession>A0A6I2MAN3</accession>
<dbReference type="Gene3D" id="2.70.70.10">
    <property type="entry name" value="Glucose Permease (Domain IIA)"/>
    <property type="match status" value="1"/>
</dbReference>
<sequence length="451" mass="49380">MRKKILSLGLAALIGTSSIIIPITQEKAYANADLEKKKADIQNERSGIDSNIQEKQGQLSELEQKEKSLNNEIERLDKQTADTNEKIRERQAEIEAAKQKIEELKVQIEEVKERIKKRNLLLEDRVRSLQESGGVVSYLDVLLGAQDFGDLVTRVSAVTTIVDADKEIIKAHEEDKKLLEQSEAELSSQLQKLETALTELESLKQQLAKQAKEKEGLIKQVKAQHQETEAAIYELEDEAAFLKEQEAAIQKEMERQKQLEEQRKREAAEAAARAKQEAEAAAAAKAEAAKAAAAKKPAASSSNESAAPAPAPAPEPAPAPAVTGGKFMWPAQGTFTSGYGHRWGKLHAGIDIANRASNVPVVAAAAGTVIRSYYSSSYGNCVFISHNIDGKVYTTVYAHLDARHVSSGQSVSKGQQLGFMGNTGRSTGKHLHFEIHDGAWKNPVNPMQFLQ</sequence>
<name>A0A6I2MAN3_9BACI</name>
<dbReference type="InterPro" id="IPR050570">
    <property type="entry name" value="Cell_wall_metabolism_enzyme"/>
</dbReference>
<evidence type="ECO:0000256" key="1">
    <source>
        <dbReference type="ARBA" id="ARBA00022729"/>
    </source>
</evidence>
<evidence type="ECO:0000259" key="4">
    <source>
        <dbReference type="Pfam" id="PF01551"/>
    </source>
</evidence>
<evidence type="ECO:0000256" key="2">
    <source>
        <dbReference type="SAM" id="Coils"/>
    </source>
</evidence>
<evidence type="ECO:0000256" key="3">
    <source>
        <dbReference type="SAM" id="MobiDB-lite"/>
    </source>
</evidence>
<dbReference type="EMBL" id="WKKF01000002">
    <property type="protein sequence ID" value="MRX54352.1"/>
    <property type="molecule type" value="Genomic_DNA"/>
</dbReference>
<dbReference type="RefSeq" id="WP_170292766.1">
    <property type="nucleotide sequence ID" value="NZ_CAJGAA010000002.1"/>
</dbReference>
<dbReference type="PANTHER" id="PTHR21666">
    <property type="entry name" value="PEPTIDASE-RELATED"/>
    <property type="match status" value="1"/>
</dbReference>
<evidence type="ECO:0000259" key="5">
    <source>
        <dbReference type="Pfam" id="PF24568"/>
    </source>
</evidence>
<feature type="domain" description="Peptidoglycan hydrolase PcsB coiled-coil" evidence="5">
    <location>
        <begin position="108"/>
        <end position="181"/>
    </location>
</feature>
<evidence type="ECO:0000313" key="6">
    <source>
        <dbReference type="EMBL" id="MRX54352.1"/>
    </source>
</evidence>
<proteinExistence type="predicted"/>